<name>A0AAD8L718_TARER</name>
<evidence type="ECO:0000313" key="3">
    <source>
        <dbReference type="Proteomes" id="UP001229421"/>
    </source>
</evidence>
<comment type="caution">
    <text evidence="2">The sequence shown here is derived from an EMBL/GenBank/DDBJ whole genome shotgun (WGS) entry which is preliminary data.</text>
</comment>
<feature type="transmembrane region" description="Helical" evidence="1">
    <location>
        <begin position="43"/>
        <end position="67"/>
    </location>
</feature>
<accession>A0AAD8L718</accession>
<gene>
    <name evidence="2" type="ORF">QVD17_11147</name>
</gene>
<dbReference type="AlphaFoldDB" id="A0AAD8L718"/>
<keyword evidence="3" id="KW-1185">Reference proteome</keyword>
<organism evidence="2 3">
    <name type="scientific">Tagetes erecta</name>
    <name type="common">African marigold</name>
    <dbReference type="NCBI Taxonomy" id="13708"/>
    <lineage>
        <taxon>Eukaryota</taxon>
        <taxon>Viridiplantae</taxon>
        <taxon>Streptophyta</taxon>
        <taxon>Embryophyta</taxon>
        <taxon>Tracheophyta</taxon>
        <taxon>Spermatophyta</taxon>
        <taxon>Magnoliopsida</taxon>
        <taxon>eudicotyledons</taxon>
        <taxon>Gunneridae</taxon>
        <taxon>Pentapetalae</taxon>
        <taxon>asterids</taxon>
        <taxon>campanulids</taxon>
        <taxon>Asterales</taxon>
        <taxon>Asteraceae</taxon>
        <taxon>Asteroideae</taxon>
        <taxon>Heliantheae alliance</taxon>
        <taxon>Tageteae</taxon>
        <taxon>Tagetes</taxon>
    </lineage>
</organism>
<sequence length="68" mass="7847">MITKEKLDDQSGNYVKLDANYPQFQLSSSSLKLLILLLSSKTLIALLCRSLFFFFMNPLTILFIHYIS</sequence>
<dbReference type="Proteomes" id="UP001229421">
    <property type="component" value="Unassembled WGS sequence"/>
</dbReference>
<keyword evidence="1" id="KW-0472">Membrane</keyword>
<evidence type="ECO:0000256" key="1">
    <source>
        <dbReference type="SAM" id="Phobius"/>
    </source>
</evidence>
<dbReference type="EMBL" id="JAUHHV010000002">
    <property type="protein sequence ID" value="KAK1434228.1"/>
    <property type="molecule type" value="Genomic_DNA"/>
</dbReference>
<protein>
    <submittedName>
        <fullName evidence="2">Uncharacterized protein</fullName>
    </submittedName>
</protein>
<evidence type="ECO:0000313" key="2">
    <source>
        <dbReference type="EMBL" id="KAK1434228.1"/>
    </source>
</evidence>
<keyword evidence="1" id="KW-0812">Transmembrane</keyword>
<reference evidence="2" key="1">
    <citation type="journal article" date="2023" name="bioRxiv">
        <title>Improved chromosome-level genome assembly for marigold (Tagetes erecta).</title>
        <authorList>
            <person name="Jiang F."/>
            <person name="Yuan L."/>
            <person name="Wang S."/>
            <person name="Wang H."/>
            <person name="Xu D."/>
            <person name="Wang A."/>
            <person name="Fan W."/>
        </authorList>
    </citation>
    <scope>NUCLEOTIDE SEQUENCE</scope>
    <source>
        <strain evidence="2">WSJ</strain>
        <tissue evidence="2">Leaf</tissue>
    </source>
</reference>
<proteinExistence type="predicted"/>
<keyword evidence="1" id="KW-1133">Transmembrane helix</keyword>